<sequence>MADHLFVYFRIAERDAAAALPRWQRWLNTVEEATGVSGALMRRPEVRDGLATWMECYHDIPPAFAATLAGLWETSGPREFVAGERHAECFAEFDSN</sequence>
<accession>A0A0S4TUA2</accession>
<protein>
    <submittedName>
        <fullName evidence="2">DUF4936 family protein</fullName>
    </submittedName>
</protein>
<dbReference type="AlphaFoldDB" id="A0A0S4TUA2"/>
<proteinExistence type="predicted"/>
<dbReference type="Pfam" id="PF16290">
    <property type="entry name" value="DUF4936"/>
    <property type="match status" value="1"/>
</dbReference>
<dbReference type="Proteomes" id="UP000310553">
    <property type="component" value="Chromosome"/>
</dbReference>
<evidence type="ECO:0000313" key="1">
    <source>
        <dbReference type="EMBL" id="CUV13397.1"/>
    </source>
</evidence>
<dbReference type="InterPro" id="IPR032556">
    <property type="entry name" value="DUF4936"/>
</dbReference>
<dbReference type="EMBL" id="LN899819">
    <property type="protein sequence ID" value="CUV13397.1"/>
    <property type="molecule type" value="Genomic_DNA"/>
</dbReference>
<organism evidence="1">
    <name type="scientific">Ralstonia solanacearum</name>
    <name type="common">Pseudomonas solanacearum</name>
    <dbReference type="NCBI Taxonomy" id="305"/>
    <lineage>
        <taxon>Bacteria</taxon>
        <taxon>Pseudomonadati</taxon>
        <taxon>Pseudomonadota</taxon>
        <taxon>Betaproteobacteria</taxon>
        <taxon>Burkholderiales</taxon>
        <taxon>Burkholderiaceae</taxon>
        <taxon>Ralstonia</taxon>
        <taxon>Ralstonia solanacearum species complex</taxon>
    </lineage>
</organism>
<reference evidence="2 3" key="2">
    <citation type="submission" date="2019-04" db="EMBL/GenBank/DDBJ databases">
        <title>Complete Genome of UW386 and Higher Quality Genome of UW700.</title>
        <authorList>
            <person name="Jacobs J."/>
            <person name="Perez A."/>
            <person name="Steidl O."/>
            <person name="Allen C."/>
        </authorList>
    </citation>
    <scope>NUCLEOTIDE SEQUENCE [LARGE SCALE GENOMIC DNA]</scope>
    <source>
        <strain evidence="2 3">UW386</strain>
    </source>
</reference>
<name>A0A0S4TUA2_RALSL</name>
<dbReference type="PATRIC" id="fig|305.106.peg.67"/>
<dbReference type="EMBL" id="CP039339">
    <property type="protein sequence ID" value="QCX49537.1"/>
    <property type="molecule type" value="Genomic_DNA"/>
</dbReference>
<evidence type="ECO:0000313" key="2">
    <source>
        <dbReference type="EMBL" id="QCX49537.1"/>
    </source>
</evidence>
<gene>
    <name evidence="2" type="ORF">E7Z57_10735</name>
    <name evidence="1" type="ORF">RUN39_v1_570100</name>
</gene>
<evidence type="ECO:0000313" key="3">
    <source>
        <dbReference type="Proteomes" id="UP000310553"/>
    </source>
</evidence>
<reference evidence="1" key="1">
    <citation type="submission" date="2015-10" db="EMBL/GenBank/DDBJ databases">
        <authorList>
            <person name="Gilbert D.G."/>
        </authorList>
    </citation>
    <scope>NUCLEOTIDE SEQUENCE</scope>
    <source>
        <strain evidence="1">Phyl III-seqv23</strain>
    </source>
</reference>